<accession>E4XL29</accession>
<evidence type="ECO:0000256" key="1">
    <source>
        <dbReference type="SAM" id="MobiDB-lite"/>
    </source>
</evidence>
<protein>
    <recommendedName>
        <fullName evidence="4">Myosin tail domain-containing protein</fullName>
    </recommendedName>
</protein>
<evidence type="ECO:0000313" key="3">
    <source>
        <dbReference type="Proteomes" id="UP000001307"/>
    </source>
</evidence>
<organism evidence="2">
    <name type="scientific">Oikopleura dioica</name>
    <name type="common">Tunicate</name>
    <dbReference type="NCBI Taxonomy" id="34765"/>
    <lineage>
        <taxon>Eukaryota</taxon>
        <taxon>Metazoa</taxon>
        <taxon>Chordata</taxon>
        <taxon>Tunicata</taxon>
        <taxon>Appendicularia</taxon>
        <taxon>Copelata</taxon>
        <taxon>Oikopleuridae</taxon>
        <taxon>Oikopleura</taxon>
    </lineage>
</organism>
<gene>
    <name evidence="2" type="ORF">GSOID_T00014400001</name>
</gene>
<feature type="region of interest" description="Disordered" evidence="1">
    <location>
        <begin position="21"/>
        <end position="53"/>
    </location>
</feature>
<evidence type="ECO:0000313" key="2">
    <source>
        <dbReference type="EMBL" id="CBY10790.1"/>
    </source>
</evidence>
<dbReference type="SUPFAM" id="SSF90257">
    <property type="entry name" value="Myosin rod fragments"/>
    <property type="match status" value="1"/>
</dbReference>
<dbReference type="OrthoDB" id="2018427at2759"/>
<name>E4XL29_OIKDI</name>
<dbReference type="InParanoid" id="E4XL29"/>
<evidence type="ECO:0008006" key="4">
    <source>
        <dbReference type="Google" id="ProtNLM"/>
    </source>
</evidence>
<keyword evidence="3" id="KW-1185">Reference proteome</keyword>
<dbReference type="AlphaFoldDB" id="E4XL29"/>
<proteinExistence type="predicted"/>
<sequence>MSSEKKQEKVLESRLLELEDELENERRRNHDSLKTAKKYERRVKESSLSNSDVKEQIARLAKEAEKLQNQAKKYQQCAKEQEEMANQYLKKYRKLQHELDEADERADLAENALLKIKAKSIRH</sequence>
<dbReference type="Proteomes" id="UP000001307">
    <property type="component" value="Unassembled WGS sequence"/>
</dbReference>
<feature type="compositionally biased region" description="Basic and acidic residues" evidence="1">
    <location>
        <begin position="24"/>
        <end position="45"/>
    </location>
</feature>
<reference evidence="2" key="1">
    <citation type="journal article" date="2010" name="Science">
        <title>Plasticity of animal genome architecture unmasked by rapid evolution of a pelagic tunicate.</title>
        <authorList>
            <person name="Denoeud F."/>
            <person name="Henriet S."/>
            <person name="Mungpakdee S."/>
            <person name="Aury J.M."/>
            <person name="Da Silva C."/>
            <person name="Brinkmann H."/>
            <person name="Mikhaleva J."/>
            <person name="Olsen L.C."/>
            <person name="Jubin C."/>
            <person name="Canestro C."/>
            <person name="Bouquet J.M."/>
            <person name="Danks G."/>
            <person name="Poulain J."/>
            <person name="Campsteijn C."/>
            <person name="Adamski M."/>
            <person name="Cross I."/>
            <person name="Yadetie F."/>
            <person name="Muffato M."/>
            <person name="Louis A."/>
            <person name="Butcher S."/>
            <person name="Tsagkogeorga G."/>
            <person name="Konrad A."/>
            <person name="Singh S."/>
            <person name="Jensen M.F."/>
            <person name="Cong E.H."/>
            <person name="Eikeseth-Otteraa H."/>
            <person name="Noel B."/>
            <person name="Anthouard V."/>
            <person name="Porcel B.M."/>
            <person name="Kachouri-Lafond R."/>
            <person name="Nishino A."/>
            <person name="Ugolini M."/>
            <person name="Chourrout P."/>
            <person name="Nishida H."/>
            <person name="Aasland R."/>
            <person name="Huzurbazar S."/>
            <person name="Westhof E."/>
            <person name="Delsuc F."/>
            <person name="Lehrach H."/>
            <person name="Reinhardt R."/>
            <person name="Weissenbach J."/>
            <person name="Roy S.W."/>
            <person name="Artiguenave F."/>
            <person name="Postlethwait J.H."/>
            <person name="Manak J.R."/>
            <person name="Thompson E.M."/>
            <person name="Jaillon O."/>
            <person name="Du Pasquier L."/>
            <person name="Boudinot P."/>
            <person name="Liberles D.A."/>
            <person name="Volff J.N."/>
            <person name="Philippe H."/>
            <person name="Lenhard B."/>
            <person name="Roest Crollius H."/>
            <person name="Wincker P."/>
            <person name="Chourrout D."/>
        </authorList>
    </citation>
    <scope>NUCLEOTIDE SEQUENCE [LARGE SCALE GENOMIC DNA]</scope>
</reference>
<dbReference type="EMBL" id="FN653067">
    <property type="protein sequence ID" value="CBY10790.1"/>
    <property type="molecule type" value="Genomic_DNA"/>
</dbReference>